<keyword evidence="1" id="KW-0812">Transmembrane</keyword>
<dbReference type="AlphaFoldDB" id="A0A2C6CR00"/>
<protein>
    <submittedName>
        <fullName evidence="3">Putative mercuric transport protein</fullName>
    </submittedName>
</protein>
<dbReference type="RefSeq" id="WP_029096316.1">
    <property type="nucleotide sequence ID" value="NZ_CAADJA010000002.1"/>
</dbReference>
<dbReference type="Gene3D" id="1.10.287.910">
    <property type="entry name" value="bacterial mercury transporter, merf"/>
    <property type="match status" value="1"/>
</dbReference>
<feature type="transmembrane region" description="Helical" evidence="1">
    <location>
        <begin position="93"/>
        <end position="116"/>
    </location>
</feature>
<evidence type="ECO:0000313" key="3">
    <source>
        <dbReference type="EMBL" id="VFS47260.1"/>
    </source>
</evidence>
<dbReference type="OrthoDB" id="6497167at2"/>
<gene>
    <name evidence="2" type="ORF">CRN84_07080</name>
    <name evidence="3" type="ORF">NCTC12282_02195</name>
</gene>
<evidence type="ECO:0000313" key="4">
    <source>
        <dbReference type="Proteomes" id="UP000224974"/>
    </source>
</evidence>
<name>A0A2C6CR00_9GAMM</name>
<evidence type="ECO:0000313" key="5">
    <source>
        <dbReference type="Proteomes" id="UP000373449"/>
    </source>
</evidence>
<reference evidence="3 5" key="3">
    <citation type="submission" date="2019-03" db="EMBL/GenBank/DDBJ databases">
        <authorList>
            <consortium name="Pathogen Informatics"/>
        </authorList>
    </citation>
    <scope>NUCLEOTIDE SEQUENCE [LARGE SCALE GENOMIC DNA]</scope>
    <source>
        <strain evidence="3 5">NCTC12282</strain>
    </source>
</reference>
<dbReference type="Proteomes" id="UP000373449">
    <property type="component" value="Unassembled WGS sequence"/>
</dbReference>
<dbReference type="EMBL" id="CAADJA010000002">
    <property type="protein sequence ID" value="VFS47260.1"/>
    <property type="molecule type" value="Genomic_DNA"/>
</dbReference>
<organism evidence="2 4">
    <name type="scientific">Budvicia aquatica</name>
    <dbReference type="NCBI Taxonomy" id="82979"/>
    <lineage>
        <taxon>Bacteria</taxon>
        <taxon>Pseudomonadati</taxon>
        <taxon>Pseudomonadota</taxon>
        <taxon>Gammaproteobacteria</taxon>
        <taxon>Enterobacterales</taxon>
        <taxon>Budviciaceae</taxon>
        <taxon>Budvicia</taxon>
    </lineage>
</organism>
<dbReference type="STRING" id="1111728.GCA_000427805_00738"/>
<feature type="transmembrane region" description="Helical" evidence="1">
    <location>
        <begin position="53"/>
        <end position="72"/>
    </location>
</feature>
<reference evidence="4" key="1">
    <citation type="submission" date="2017-09" db="EMBL/GenBank/DDBJ databases">
        <title>FDA dAtabase for Regulatory Grade micrObial Sequences (FDA-ARGOS): Supporting development and validation of Infectious Disease Dx tests.</title>
        <authorList>
            <person name="Minogue T."/>
            <person name="Wolcott M."/>
            <person name="Wasieloski L."/>
            <person name="Aguilar W."/>
            <person name="Moore D."/>
            <person name="Tallon L."/>
            <person name="Sadzewicz L."/>
            <person name="Ott S."/>
            <person name="Zhao X."/>
            <person name="Nagaraj S."/>
            <person name="Vavikolanu K."/>
            <person name="Aluvathingal J."/>
            <person name="Nadendla S."/>
            <person name="Sichtig H."/>
        </authorList>
    </citation>
    <scope>NUCLEOTIDE SEQUENCE [LARGE SCALE GENOMIC DNA]</scope>
    <source>
        <strain evidence="4">FDAARGOS_387</strain>
    </source>
</reference>
<keyword evidence="1" id="KW-1133">Transmembrane helix</keyword>
<keyword evidence="4" id="KW-1185">Reference proteome</keyword>
<proteinExistence type="predicted"/>
<reference evidence="2" key="2">
    <citation type="submission" date="2017-09" db="EMBL/GenBank/DDBJ databases">
        <title>FDA dAtabase for Regulatory Grade micrObial Sequences (FDA-ARGOS): Supporting development and validation of Infectious Disease Dx tests.</title>
        <authorList>
            <person name="Minogue T."/>
            <person name="Wolcott M."/>
            <person name="Wasieloski L."/>
            <person name="Aguilar W."/>
            <person name="Moore D."/>
            <person name="Tallon L.J."/>
            <person name="Sadzewicz L."/>
            <person name="Ott S."/>
            <person name="Zhao X."/>
            <person name="Nagaraj S."/>
            <person name="Vavikolanu K."/>
            <person name="Aluvathingal J."/>
            <person name="Nadendla S."/>
            <person name="Sichtig H."/>
        </authorList>
    </citation>
    <scope>NUCLEOTIDE SEQUENCE</scope>
    <source>
        <strain evidence="2">FDAARGOS_387</strain>
    </source>
</reference>
<keyword evidence="1" id="KW-0472">Membrane</keyword>
<evidence type="ECO:0000256" key="1">
    <source>
        <dbReference type="SAM" id="Phobius"/>
    </source>
</evidence>
<evidence type="ECO:0000313" key="2">
    <source>
        <dbReference type="EMBL" id="PHI29099.1"/>
    </source>
</evidence>
<dbReference type="Proteomes" id="UP000224974">
    <property type="component" value="Unassembled WGS sequence"/>
</dbReference>
<accession>A0A2C6CR00</accession>
<dbReference type="EMBL" id="PDDX01000001">
    <property type="protein sequence ID" value="PHI29099.1"/>
    <property type="molecule type" value="Genomic_DNA"/>
</dbReference>
<sequence>MTTSLKSSNKGTLATLAAAIIAAAASSLCCIGPLIYLVFGVSAAGLSGIEQLGWLQIPMIVISLGLIISGFWRLYFSKKPFCTGRLSRFQVLCLYWIAVPVILALQFYPFVLPWIFEVFE</sequence>